<dbReference type="GO" id="GO:0009338">
    <property type="term" value="C:exodeoxyribonuclease V complex"/>
    <property type="evidence" value="ECO:0007669"/>
    <property type="project" value="InterPro"/>
</dbReference>
<keyword evidence="5 10" id="KW-0347">Helicase</keyword>
<proteinExistence type="inferred from homology"/>
<keyword evidence="6 10" id="KW-0269">Exonuclease</keyword>
<comment type="caution">
    <text evidence="13">The sequence shown here is derived from an EMBL/GenBank/DDBJ whole genome shotgun (WGS) entry which is preliminary data.</text>
</comment>
<dbReference type="InterPro" id="IPR013986">
    <property type="entry name" value="DExx_box_DNA_helicase_dom_sf"/>
</dbReference>
<dbReference type="GO" id="GO:0003677">
    <property type="term" value="F:DNA binding"/>
    <property type="evidence" value="ECO:0007669"/>
    <property type="project" value="UniProtKB-UniRule"/>
</dbReference>
<dbReference type="AlphaFoldDB" id="A0A8I1MY33"/>
<evidence type="ECO:0000256" key="2">
    <source>
        <dbReference type="ARBA" id="ARBA00022741"/>
    </source>
</evidence>
<keyword evidence="4 10" id="KW-0378">Hydrolase</keyword>
<keyword evidence="2 10" id="KW-0547">Nucleotide-binding</keyword>
<evidence type="ECO:0000256" key="6">
    <source>
        <dbReference type="ARBA" id="ARBA00022839"/>
    </source>
</evidence>
<keyword evidence="3 10" id="KW-0227">DNA damage</keyword>
<evidence type="ECO:0000256" key="7">
    <source>
        <dbReference type="ARBA" id="ARBA00022840"/>
    </source>
</evidence>
<dbReference type="GO" id="GO:0008854">
    <property type="term" value="F:exodeoxyribonuclease V activity"/>
    <property type="evidence" value="ECO:0007669"/>
    <property type="project" value="InterPro"/>
</dbReference>
<dbReference type="GO" id="GO:0005524">
    <property type="term" value="F:ATP binding"/>
    <property type="evidence" value="ECO:0007669"/>
    <property type="project" value="UniProtKB-UniRule"/>
</dbReference>
<dbReference type="InterPro" id="IPR006697">
    <property type="entry name" value="RecC"/>
</dbReference>
<dbReference type="Pfam" id="PF04257">
    <property type="entry name" value="Exonuc_V_gamma"/>
    <property type="match status" value="1"/>
</dbReference>
<feature type="region of interest" description="Disordered" evidence="11">
    <location>
        <begin position="726"/>
        <end position="746"/>
    </location>
</feature>
<comment type="miscellaneous">
    <text evidence="10">In the RecBCD complex, RecB has a slow 3'-5' helicase, an exonuclease activity and loads RecA onto ssDNA, RecD has a fast 5'-3' helicase activity, while RecC stimulates the ATPase and processivity of the RecB helicase and contributes to recognition of the Chi site.</text>
</comment>
<dbReference type="Proteomes" id="UP000664800">
    <property type="component" value="Unassembled WGS sequence"/>
</dbReference>
<dbReference type="InterPro" id="IPR027417">
    <property type="entry name" value="P-loop_NTPase"/>
</dbReference>
<dbReference type="HAMAP" id="MF_01486">
    <property type="entry name" value="RecC"/>
    <property type="match status" value="1"/>
</dbReference>
<keyword evidence="8 10" id="KW-0238">DNA-binding</keyword>
<dbReference type="GO" id="GO:0000724">
    <property type="term" value="P:double-strand break repair via homologous recombination"/>
    <property type="evidence" value="ECO:0007669"/>
    <property type="project" value="UniProtKB-UniRule"/>
</dbReference>
<comment type="subunit">
    <text evidence="10">Heterotrimer of RecB, RecC and RecD. All subunits contribute to DNA-binding.</text>
</comment>
<dbReference type="Pfam" id="PF17946">
    <property type="entry name" value="RecC_C"/>
    <property type="match status" value="1"/>
</dbReference>
<evidence type="ECO:0000313" key="13">
    <source>
        <dbReference type="EMBL" id="MBN8744454.1"/>
    </source>
</evidence>
<dbReference type="GO" id="GO:0003678">
    <property type="term" value="F:DNA helicase activity"/>
    <property type="evidence" value="ECO:0007669"/>
    <property type="project" value="UniProtKB-UniRule"/>
</dbReference>
<evidence type="ECO:0000259" key="12">
    <source>
        <dbReference type="Pfam" id="PF17946"/>
    </source>
</evidence>
<dbReference type="Gene3D" id="3.40.50.10930">
    <property type="match status" value="1"/>
</dbReference>
<evidence type="ECO:0000256" key="3">
    <source>
        <dbReference type="ARBA" id="ARBA00022763"/>
    </source>
</evidence>
<dbReference type="Gene3D" id="1.10.10.160">
    <property type="match status" value="1"/>
</dbReference>
<keyword evidence="1 10" id="KW-0540">Nuclease</keyword>
<accession>A0A8I1MY33</accession>
<organism evidence="13 14">
    <name type="scientific">Thiomonas arsenitoxydans (strain DSM 22701 / CIP 110005 / 3As)</name>
    <dbReference type="NCBI Taxonomy" id="426114"/>
    <lineage>
        <taxon>Bacteria</taxon>
        <taxon>Pseudomonadati</taxon>
        <taxon>Pseudomonadota</taxon>
        <taxon>Betaproteobacteria</taxon>
        <taxon>Burkholderiales</taxon>
        <taxon>Thiomonas</taxon>
    </lineage>
</organism>
<comment type="similarity">
    <text evidence="10">Belongs to the RecC family.</text>
</comment>
<gene>
    <name evidence="10 13" type="primary">recC</name>
    <name evidence="13" type="ORF">J0I24_09120</name>
</gene>
<evidence type="ECO:0000256" key="4">
    <source>
        <dbReference type="ARBA" id="ARBA00022801"/>
    </source>
</evidence>
<dbReference type="Gene3D" id="3.40.50.300">
    <property type="entry name" value="P-loop containing nucleotide triphosphate hydrolases"/>
    <property type="match status" value="1"/>
</dbReference>
<evidence type="ECO:0000256" key="10">
    <source>
        <dbReference type="HAMAP-Rule" id="MF_01486"/>
    </source>
</evidence>
<keyword evidence="9 10" id="KW-0234">DNA repair</keyword>
<dbReference type="RefSeq" id="WP_276730255.1">
    <property type="nucleotide sequence ID" value="NZ_JAFKMR010000017.1"/>
</dbReference>
<dbReference type="NCBIfam" id="TIGR01450">
    <property type="entry name" value="recC"/>
    <property type="match status" value="1"/>
</dbReference>
<name>A0A8I1MY33_THIA3</name>
<dbReference type="InterPro" id="IPR041500">
    <property type="entry name" value="RecC_C"/>
</dbReference>
<evidence type="ECO:0000256" key="11">
    <source>
        <dbReference type="SAM" id="MobiDB-lite"/>
    </source>
</evidence>
<dbReference type="Gene3D" id="1.10.486.10">
    <property type="entry name" value="PCRA, domain 4"/>
    <property type="match status" value="1"/>
</dbReference>
<dbReference type="SUPFAM" id="SSF52980">
    <property type="entry name" value="Restriction endonuclease-like"/>
    <property type="match status" value="1"/>
</dbReference>
<reference evidence="13" key="1">
    <citation type="submission" date="2021-02" db="EMBL/GenBank/DDBJ databases">
        <title>Thiocyanate and organic carbon inputs drive convergent selection for specific autotrophic Afipia and Thiobacillus strains within complex microbiomes.</title>
        <authorList>
            <person name="Huddy R.J."/>
            <person name="Sachdeva R."/>
            <person name="Kadzinga F."/>
            <person name="Kantor R.S."/>
            <person name="Harrison S.T.L."/>
            <person name="Banfield J.F."/>
        </authorList>
    </citation>
    <scope>NUCLEOTIDE SEQUENCE</scope>
    <source>
        <strain evidence="13">SCN18_13_7_16_R3_B_64_19</strain>
    </source>
</reference>
<dbReference type="SUPFAM" id="SSF52540">
    <property type="entry name" value="P-loop containing nucleoside triphosphate hydrolases"/>
    <property type="match status" value="2"/>
</dbReference>
<evidence type="ECO:0000256" key="1">
    <source>
        <dbReference type="ARBA" id="ARBA00022722"/>
    </source>
</evidence>
<dbReference type="InterPro" id="IPR011335">
    <property type="entry name" value="Restrct_endonuc-II-like"/>
</dbReference>
<dbReference type="PANTHER" id="PTHR30591">
    <property type="entry name" value="RECBCD ENZYME SUBUNIT RECC"/>
    <property type="match status" value="1"/>
</dbReference>
<keyword evidence="7 10" id="KW-0067">ATP-binding</keyword>
<evidence type="ECO:0000256" key="8">
    <source>
        <dbReference type="ARBA" id="ARBA00023125"/>
    </source>
</evidence>
<dbReference type="EMBL" id="JAFKMR010000017">
    <property type="protein sequence ID" value="MBN8744454.1"/>
    <property type="molecule type" value="Genomic_DNA"/>
</dbReference>
<comment type="function">
    <text evidence="10">A helicase/nuclease that prepares dsDNA breaks (DSB) for recombinational DNA repair. Binds to DSBs and unwinds DNA via a highly rapid and processive ATP-dependent bidirectional helicase activity. Unwinds dsDNA until it encounters a Chi (crossover hotspot instigator) sequence from the 3' direction. Cuts ssDNA a few nucleotides 3' to the Chi site. The properties and activities of the enzyme are changed at Chi. The Chi-altered holoenzyme produces a long 3'-ssDNA overhang and facilitates RecA-binding to the ssDNA for homologous DNA recombination and repair. Holoenzyme degrades any linearized DNA that is unable to undergo homologous recombination. In the holoenzyme this subunit recognizes the wild-type Chi sequence, and when added to isolated RecB increases its ATP-dependent helicase processivity.</text>
</comment>
<dbReference type="PIRSF" id="PIRSF000980">
    <property type="entry name" value="RecC"/>
    <property type="match status" value="1"/>
</dbReference>
<dbReference type="Gene3D" id="1.10.10.990">
    <property type="match status" value="1"/>
</dbReference>
<evidence type="ECO:0000256" key="9">
    <source>
        <dbReference type="ARBA" id="ARBA00023204"/>
    </source>
</evidence>
<protein>
    <recommendedName>
        <fullName evidence="10">RecBCD enzyme subunit RecC</fullName>
    </recommendedName>
    <alternativeName>
        <fullName evidence="10">Exonuclease V subunit RecC</fullName>
        <shortName evidence="10">ExoV subunit RecC</shortName>
    </alternativeName>
    <alternativeName>
        <fullName evidence="10">Helicase/nuclease RecBCD subunit RecC</fullName>
    </alternativeName>
</protein>
<evidence type="ECO:0000313" key="14">
    <source>
        <dbReference type="Proteomes" id="UP000664800"/>
    </source>
</evidence>
<sequence length="1173" mass="130332">MTDDIRPGLFILQGNRLELLRDALLEWLAQQPLAPLEEEVILVQSNGAAEWLKMALAAQGGICAATRVELPGRFLWRTYRQVLGRAATPSQSPLDKPLLTWRLMRLLGAPMAELHPARPPWESRKLGAAQRFLEGGTLDADVCAPLLQYLQGQDLLRRLQLAQRLADLYDQYQIYRDDWLDAWAQGRDVLIDALGRATPLPEDQRWQAWLWRRVLAELSEAERQSTRAQVQRAMLQALNTADIAADPTRPALPRRVVLFGASHLPAVVLDALVALSRYVQVLIALPNPCRYHWADIIEGRELLRAAPARRPLRAGDLAQVSLEAMHAHAHPLLAAWGRQGRDFMRQLDAFDEQANAADRPGLPRHDLFDDAPGDTLLEQVQAAIRDLLPLPEHPRQPISAADRSVVFHIGHSAQREVEILHDQLLHLLAQPGGERPLRPRDIVVMTPDIAPFAPAIRAVFGQYPPGDARFIPFDIADLSARATEPLLLALDWLLRLPQERILASDISALLDVPAIARRFGLRPEDRPRLTQWIAGAGVRWGLDVDHRAHLGLGACGEQNSWRFGLRRMLLGYAGAGEDGFENIVPFDEIGGLDAALVGPLADLLDVLQAWWRTALQNATPSQWAQHARDLLDAISLPQDLRERETRARLDDALSTWLDHCAAAQFDEAVPLQVLRESWLSGLDEAAGSGRFLAGGVTFCTLMPLRAIPFEVVCLLGMNEGDYPRRSPRSDFDLLHQPGQYRPGDRARREDDRYLMLEALLSARRMLYVSWAGRSPRDNTEQPPSVLVAQLRDYLAAGWQGEGQRDLLAQRTTVHPLQPFSRRYFEGDAALFTYAREWRQAHGGVAENGTGNGNGPMPFEPLTEPLGLQQLARFLKNPVKAFFRTRLDVVFDELQTQDDDEVFALDGLDRHSLLSHLIDDPQAAVDEGIEAALARRVRQLQGSGALPMRALGSRVAQGLEQEALPLLRSWSDLAQTYPQAVDKRALIVEHQDLRLDDWLDGLRTGGQSPIWMQLSASRLSDGKAQARAEKLIDAWVRQLAASACGHAVQGVLIGVDARVDLPPLPPAEARDHLHTLLAASQEGMRRPLPFTARTALAELKNGKGQEAYEGGYSTSGEVEEPCLARTFPDFASLSADGRFKTYLAELFQPLFDWAAQAVVIRHGQTPAAGTKEAA</sequence>
<evidence type="ECO:0000256" key="5">
    <source>
        <dbReference type="ARBA" id="ARBA00022806"/>
    </source>
</evidence>
<feature type="domain" description="RecC C-terminal" evidence="12">
    <location>
        <begin position="863"/>
        <end position="1099"/>
    </location>
</feature>
<dbReference type="PANTHER" id="PTHR30591:SF1">
    <property type="entry name" value="RECBCD ENZYME SUBUNIT RECC"/>
    <property type="match status" value="1"/>
</dbReference>